<keyword evidence="2" id="KW-1185">Reference proteome</keyword>
<dbReference type="AlphaFoldDB" id="A0AAX1F6J1"/>
<name>A0AAX1F6J1_9NEIS</name>
<sequence>MPSYEKISRWDNNHYRLAWECESDHLLVMMPFSTKTFSGTKRSQEEILAIWDTVLPTLKPVE</sequence>
<reference evidence="2" key="1">
    <citation type="journal article" date="2019" name="J. Anim. Genet.">
        <title>Description and whole genome sequencing of Eikenella exigua sp. nov., isolated from brain abscess and blood.</title>
        <authorList>
            <person name="Stormo K.A."/>
            <person name="Nygaard R.M."/>
            <person name="Bruvold T.S."/>
            <person name="Dimmen G."/>
            <person name="Lindemann P.C."/>
            <person name="Jordal S."/>
            <person name="Kommedal O."/>
        </authorList>
    </citation>
    <scope>NUCLEOTIDE SEQUENCE [LARGE SCALE GENOMIC DNA]</scope>
    <source>
        <strain evidence="2">PXX</strain>
    </source>
</reference>
<dbReference type="Proteomes" id="UP000326695">
    <property type="component" value="Chromosome"/>
</dbReference>
<dbReference type="RefSeq" id="WP_067442499.1">
    <property type="nucleotide sequence ID" value="NZ_CP038018.1"/>
</dbReference>
<evidence type="ECO:0000313" key="1">
    <source>
        <dbReference type="EMBL" id="QED91711.1"/>
    </source>
</evidence>
<accession>A0AAX1F6J1</accession>
<gene>
    <name evidence="1" type="ORF">EZJ17_02980</name>
</gene>
<dbReference type="EMBL" id="CP038018">
    <property type="protein sequence ID" value="QED91711.1"/>
    <property type="molecule type" value="Genomic_DNA"/>
</dbReference>
<proteinExistence type="predicted"/>
<organism evidence="1 2">
    <name type="scientific">Eikenella exigua</name>
    <dbReference type="NCBI Taxonomy" id="2528037"/>
    <lineage>
        <taxon>Bacteria</taxon>
        <taxon>Pseudomonadati</taxon>
        <taxon>Pseudomonadota</taxon>
        <taxon>Betaproteobacteria</taxon>
        <taxon>Neisseriales</taxon>
        <taxon>Neisseriaceae</taxon>
        <taxon>Eikenella</taxon>
    </lineage>
</organism>
<protein>
    <submittedName>
        <fullName evidence="1">Uncharacterized protein</fullName>
    </submittedName>
</protein>
<evidence type="ECO:0000313" key="2">
    <source>
        <dbReference type="Proteomes" id="UP000326695"/>
    </source>
</evidence>
<dbReference type="KEGG" id="eex:EZJ17_02980"/>